<proteinExistence type="predicted"/>
<feature type="region of interest" description="Disordered" evidence="1">
    <location>
        <begin position="194"/>
        <end position="223"/>
    </location>
</feature>
<feature type="domain" description="Pyridoxamine 5'-phosphate oxidase Alr4036 family FMN-binding" evidence="2">
    <location>
        <begin position="9"/>
        <end position="145"/>
    </location>
</feature>
<protein>
    <submittedName>
        <fullName evidence="3">Pyridoxamine 5'-phosphate oxidase-domain-containing protein</fullName>
    </submittedName>
</protein>
<dbReference type="Proteomes" id="UP001610563">
    <property type="component" value="Unassembled WGS sequence"/>
</dbReference>
<evidence type="ECO:0000256" key="1">
    <source>
        <dbReference type="SAM" id="MobiDB-lite"/>
    </source>
</evidence>
<evidence type="ECO:0000313" key="4">
    <source>
        <dbReference type="Proteomes" id="UP001610563"/>
    </source>
</evidence>
<evidence type="ECO:0000313" key="3">
    <source>
        <dbReference type="EMBL" id="KAL2796398.1"/>
    </source>
</evidence>
<organism evidence="3 4">
    <name type="scientific">Aspergillus keveii</name>
    <dbReference type="NCBI Taxonomy" id="714993"/>
    <lineage>
        <taxon>Eukaryota</taxon>
        <taxon>Fungi</taxon>
        <taxon>Dikarya</taxon>
        <taxon>Ascomycota</taxon>
        <taxon>Pezizomycotina</taxon>
        <taxon>Eurotiomycetes</taxon>
        <taxon>Eurotiomycetidae</taxon>
        <taxon>Eurotiales</taxon>
        <taxon>Aspergillaceae</taxon>
        <taxon>Aspergillus</taxon>
        <taxon>Aspergillus subgen. Nidulantes</taxon>
    </lineage>
</organism>
<dbReference type="Pfam" id="PF12766">
    <property type="entry name" value="Pyridox_oxase_2"/>
    <property type="match status" value="1"/>
</dbReference>
<dbReference type="InterPro" id="IPR012349">
    <property type="entry name" value="Split_barrel_FMN-bd"/>
</dbReference>
<sequence length="282" mass="31426">MPPQPPAAAPWRALFLSGLEKSSASSFTLSTIAHSTNPSKPAVPRARTVEFRGFFPKPASSLHHSALDALKAQGIGMNPEVYESELFAITTDRRMGKVGQIAGTGASGDRSGSASGEGGEEAVEGVFWFEEGVMTQWRVRGKGVTIGGDRAGEEGVRERIFRRMRVVDGNNDSRSEEVKKWEWERQVTTYFASHTPAMRGSYKNPTPGTPRSQNPSNPEWKLNQKVEDLQDPAARENFRVLVVLPEEVERLDLSNPEDVRRTRWTFVEDENGGKWEELELWP</sequence>
<feature type="compositionally biased region" description="Polar residues" evidence="1">
    <location>
        <begin position="203"/>
        <end position="217"/>
    </location>
</feature>
<dbReference type="PANTHER" id="PTHR28243:SF1">
    <property type="entry name" value="PYRIDOXAMINE 5'-PHOSPHATE OXIDASE ALR4036 FAMILY FMN-BINDING DOMAIN-CONTAINING PROTEIN"/>
    <property type="match status" value="1"/>
</dbReference>
<dbReference type="Gene3D" id="2.30.110.10">
    <property type="entry name" value="Electron Transport, Fmn-binding Protein, Chain A"/>
    <property type="match status" value="1"/>
</dbReference>
<dbReference type="InterPro" id="IPR024624">
    <property type="entry name" value="Pyridox_Oxase_Alr4036_FMN-bd"/>
</dbReference>
<dbReference type="SUPFAM" id="SSF50475">
    <property type="entry name" value="FMN-binding split barrel"/>
    <property type="match status" value="1"/>
</dbReference>
<dbReference type="EMBL" id="JBFTWV010000027">
    <property type="protein sequence ID" value="KAL2796398.1"/>
    <property type="molecule type" value="Genomic_DNA"/>
</dbReference>
<reference evidence="3 4" key="1">
    <citation type="submission" date="2024-07" db="EMBL/GenBank/DDBJ databases">
        <title>Section-level genome sequencing and comparative genomics of Aspergillus sections Usti and Cavernicolus.</title>
        <authorList>
            <consortium name="Lawrence Berkeley National Laboratory"/>
            <person name="Nybo J.L."/>
            <person name="Vesth T.C."/>
            <person name="Theobald S."/>
            <person name="Frisvad J.C."/>
            <person name="Larsen T.O."/>
            <person name="Kjaerboelling I."/>
            <person name="Rothschild-Mancinelli K."/>
            <person name="Lyhne E.K."/>
            <person name="Kogle M.E."/>
            <person name="Barry K."/>
            <person name="Clum A."/>
            <person name="Na H."/>
            <person name="Ledsgaard L."/>
            <person name="Lin J."/>
            <person name="Lipzen A."/>
            <person name="Kuo A."/>
            <person name="Riley R."/>
            <person name="Mondo S."/>
            <person name="Labutti K."/>
            <person name="Haridas S."/>
            <person name="Pangalinan J."/>
            <person name="Salamov A.A."/>
            <person name="Simmons B.A."/>
            <person name="Magnuson J.K."/>
            <person name="Chen J."/>
            <person name="Drula E."/>
            <person name="Henrissat B."/>
            <person name="Wiebenga A."/>
            <person name="Lubbers R.J."/>
            <person name="Gomes A.C."/>
            <person name="Makela M.R."/>
            <person name="Stajich J."/>
            <person name="Grigoriev I.V."/>
            <person name="Mortensen U.H."/>
            <person name="De Vries R.P."/>
            <person name="Baker S.E."/>
            <person name="Andersen M.R."/>
        </authorList>
    </citation>
    <scope>NUCLEOTIDE SEQUENCE [LARGE SCALE GENOMIC DNA]</scope>
    <source>
        <strain evidence="3 4">CBS 209.92</strain>
    </source>
</reference>
<dbReference type="PANTHER" id="PTHR28243">
    <property type="entry name" value="AGL049CP"/>
    <property type="match status" value="1"/>
</dbReference>
<gene>
    <name evidence="3" type="ORF">BJX66DRAFT_140840</name>
</gene>
<accession>A0ABR4GBJ6</accession>
<keyword evidence="4" id="KW-1185">Reference proteome</keyword>
<comment type="caution">
    <text evidence="3">The sequence shown here is derived from an EMBL/GenBank/DDBJ whole genome shotgun (WGS) entry which is preliminary data.</text>
</comment>
<evidence type="ECO:0000259" key="2">
    <source>
        <dbReference type="Pfam" id="PF12766"/>
    </source>
</evidence>
<name>A0ABR4GBJ6_9EURO</name>